<evidence type="ECO:0000313" key="9">
    <source>
        <dbReference type="Proteomes" id="UP000606008"/>
    </source>
</evidence>
<dbReference type="SUPFAM" id="SSF51905">
    <property type="entry name" value="FAD/NAD(P)-binding domain"/>
    <property type="match status" value="1"/>
</dbReference>
<dbReference type="Proteomes" id="UP000606008">
    <property type="component" value="Unassembled WGS sequence"/>
</dbReference>
<dbReference type="PANTHER" id="PTHR42784">
    <property type="entry name" value="PYRANOSE 2-OXIDASE"/>
    <property type="match status" value="1"/>
</dbReference>
<keyword evidence="4" id="KW-0274">FAD</keyword>
<accession>A0ABX0QJP4</accession>
<dbReference type="PANTHER" id="PTHR42784:SF1">
    <property type="entry name" value="PYRANOSE 2-OXIDASE"/>
    <property type="match status" value="1"/>
</dbReference>
<keyword evidence="9" id="KW-1185">Reference proteome</keyword>
<evidence type="ECO:0000256" key="5">
    <source>
        <dbReference type="ARBA" id="ARBA00023002"/>
    </source>
</evidence>
<protein>
    <submittedName>
        <fullName evidence="8">GMC family oxidoreductase</fullName>
    </submittedName>
</protein>
<dbReference type="Pfam" id="PF00732">
    <property type="entry name" value="GMC_oxred_N"/>
    <property type="match status" value="1"/>
</dbReference>
<comment type="cofactor">
    <cofactor evidence="1">
        <name>FAD</name>
        <dbReference type="ChEBI" id="CHEBI:57692"/>
    </cofactor>
</comment>
<evidence type="ECO:0000256" key="3">
    <source>
        <dbReference type="ARBA" id="ARBA00022630"/>
    </source>
</evidence>
<dbReference type="InterPro" id="IPR051473">
    <property type="entry name" value="P2Ox-like"/>
</dbReference>
<proteinExistence type="inferred from homology"/>
<dbReference type="EMBL" id="WAEL01000008">
    <property type="protein sequence ID" value="NID12669.1"/>
    <property type="molecule type" value="Genomic_DNA"/>
</dbReference>
<evidence type="ECO:0000259" key="7">
    <source>
        <dbReference type="Pfam" id="PF05199"/>
    </source>
</evidence>
<dbReference type="SUPFAM" id="SSF54373">
    <property type="entry name" value="FAD-linked reductases, C-terminal domain"/>
    <property type="match status" value="1"/>
</dbReference>
<feature type="domain" description="Glucose-methanol-choline oxidoreductase N-terminal" evidence="6">
    <location>
        <begin position="99"/>
        <end position="326"/>
    </location>
</feature>
<dbReference type="InterPro" id="IPR036188">
    <property type="entry name" value="FAD/NAD-bd_sf"/>
</dbReference>
<evidence type="ECO:0000256" key="1">
    <source>
        <dbReference type="ARBA" id="ARBA00001974"/>
    </source>
</evidence>
<evidence type="ECO:0000256" key="2">
    <source>
        <dbReference type="ARBA" id="ARBA00010790"/>
    </source>
</evidence>
<keyword evidence="5" id="KW-0560">Oxidoreductase</keyword>
<dbReference type="InterPro" id="IPR007867">
    <property type="entry name" value="GMC_OxRtase_C"/>
</dbReference>
<reference evidence="8" key="1">
    <citation type="submission" date="2024-05" db="EMBL/GenBank/DDBJ databases">
        <authorList>
            <person name="Jung D.-H."/>
        </authorList>
    </citation>
    <scope>NUCLEOTIDE SEQUENCE</scope>
    <source>
        <strain evidence="8">JA-25</strain>
    </source>
</reference>
<gene>
    <name evidence="8" type="ORF">F7231_21035</name>
</gene>
<sequence>MANFAIDAASKLSGTSDRYDAIVIGSGISGGWAAKELTGKGLKTLVLERGRDVKHVTDYPTANLNPWEFEHRGQVPLAVQQQYGNIRSFMREETLHWAIKPDEQPFVEEQPFTWTRGYHVGGKSLLWARQTQRLSDFDFDGPARDGFAVDWPIRYADIAPWYSYVEKFAGISGNKDGLPHLPDGEFLPPIELNCVESHLQGVIAQHYKDRQLIQGRCAHITKPQPVHTAQGRAQCQHRSLCVRGCPFGGYFSSNASTLPWAERTGNMTLRPHSVVHSIIYDEKKGRASGVRVVDANTKEMMEFYAKIIFVNGSALNTNQILLNSTSNRFPNGLGNDSGLLGKYIAWHNYRGKISAQYDGFPDKMTDGKNPSNGYIPRFRNLHKQETSGPASRFLRGYATGVGGGRGYAQNREGMGLALKENLLHPKLGPWGVSGWMMGETIPIESNHVRLDKQLTDKYGIPQLITSARWTENDDNMVKDYIEQMTEMFTLAGFKNINAVDTHANPGSDIHEMGGVRMGKDPKTSLLNKWNQLHHCKNVFVTDGACMTSTATQNPSLTYMALTARAADFAVKESKKKNL</sequence>
<evidence type="ECO:0000259" key="6">
    <source>
        <dbReference type="Pfam" id="PF00732"/>
    </source>
</evidence>
<keyword evidence="3" id="KW-0285">Flavoprotein</keyword>
<evidence type="ECO:0000313" key="8">
    <source>
        <dbReference type="EMBL" id="NID12669.1"/>
    </source>
</evidence>
<dbReference type="Pfam" id="PF05199">
    <property type="entry name" value="GMC_oxred_C"/>
    <property type="match status" value="1"/>
</dbReference>
<dbReference type="Gene3D" id="3.50.50.60">
    <property type="entry name" value="FAD/NAD(P)-binding domain"/>
    <property type="match status" value="2"/>
</dbReference>
<name>A0ABX0QJP4_9BACT</name>
<dbReference type="InterPro" id="IPR000172">
    <property type="entry name" value="GMC_OxRdtase_N"/>
</dbReference>
<comment type="similarity">
    <text evidence="2">Belongs to the GMC oxidoreductase family.</text>
</comment>
<feature type="domain" description="Glucose-methanol-choline oxidoreductase C-terminal" evidence="7">
    <location>
        <begin position="442"/>
        <end position="561"/>
    </location>
</feature>
<comment type="caution">
    <text evidence="8">The sequence shown here is derived from an EMBL/GenBank/DDBJ whole genome shotgun (WGS) entry which is preliminary data.</text>
</comment>
<organism evidence="8 9">
    <name type="scientific">Fibrivirga algicola</name>
    <dbReference type="NCBI Taxonomy" id="2950420"/>
    <lineage>
        <taxon>Bacteria</taxon>
        <taxon>Pseudomonadati</taxon>
        <taxon>Bacteroidota</taxon>
        <taxon>Cytophagia</taxon>
        <taxon>Cytophagales</taxon>
        <taxon>Spirosomataceae</taxon>
        <taxon>Fibrivirga</taxon>
    </lineage>
</organism>
<evidence type="ECO:0000256" key="4">
    <source>
        <dbReference type="ARBA" id="ARBA00022827"/>
    </source>
</evidence>
<dbReference type="RefSeq" id="WP_166693425.1">
    <property type="nucleotide sequence ID" value="NZ_WAEL01000008.1"/>
</dbReference>